<evidence type="ECO:0000313" key="1">
    <source>
        <dbReference type="EMBL" id="MDU9001024.1"/>
    </source>
</evidence>
<protein>
    <recommendedName>
        <fullName evidence="3">Peptidase inhibitor family I36</fullName>
    </recommendedName>
</protein>
<evidence type="ECO:0000313" key="2">
    <source>
        <dbReference type="Proteomes" id="UP001257627"/>
    </source>
</evidence>
<dbReference type="RefSeq" id="WP_266944816.1">
    <property type="nucleotide sequence ID" value="NZ_JAPEMK010000003.1"/>
</dbReference>
<keyword evidence="2" id="KW-1185">Reference proteome</keyword>
<organism evidence="1 2">
    <name type="scientific">Streptomyces mirabilis</name>
    <dbReference type="NCBI Taxonomy" id="68239"/>
    <lineage>
        <taxon>Bacteria</taxon>
        <taxon>Bacillati</taxon>
        <taxon>Actinomycetota</taxon>
        <taxon>Actinomycetes</taxon>
        <taxon>Kitasatosporales</taxon>
        <taxon>Streptomycetaceae</taxon>
        <taxon>Streptomyces</taxon>
    </lineage>
</organism>
<accession>A0ABU3V4B5</accession>
<sequence>MAGTAQASSESASCTGWINIGSPGNYTLLGSYAGQVEQEYNTCSGQVMAHWQWSTPYRNAHPYAHVDVMAMSWENYPAVTDRDKVQNANVAQDVFSYGIDIHTANPDKWFAYANVTDEHGNSCRYATGGSVHDYATGGNGAPDPSSC</sequence>
<evidence type="ECO:0008006" key="3">
    <source>
        <dbReference type="Google" id="ProtNLM"/>
    </source>
</evidence>
<comment type="caution">
    <text evidence="1">The sequence shown here is derived from an EMBL/GenBank/DDBJ whole genome shotgun (WGS) entry which is preliminary data.</text>
</comment>
<proteinExistence type="predicted"/>
<gene>
    <name evidence="1" type="ORF">PU648_53930</name>
</gene>
<reference evidence="1 2" key="1">
    <citation type="submission" date="2023-02" db="EMBL/GenBank/DDBJ databases">
        <authorList>
            <person name="Maleckis M."/>
        </authorList>
    </citation>
    <scope>NUCLEOTIDE SEQUENCE [LARGE SCALE GENOMIC DNA]</scope>
    <source>
        <strain evidence="1 2">P8-A2</strain>
    </source>
</reference>
<dbReference type="EMBL" id="JARAKF010000002">
    <property type="protein sequence ID" value="MDU9001024.1"/>
    <property type="molecule type" value="Genomic_DNA"/>
</dbReference>
<dbReference type="Proteomes" id="UP001257627">
    <property type="component" value="Unassembled WGS sequence"/>
</dbReference>
<name>A0ABU3V4B5_9ACTN</name>